<name>A0ACC0B7P5_CATRO</name>
<dbReference type="EMBL" id="CM044704">
    <property type="protein sequence ID" value="KAI5668665.1"/>
    <property type="molecule type" value="Genomic_DNA"/>
</dbReference>
<sequence length="136" mass="15424">MLLSNSAKSGISVWTLEDQLKEKEAVQTDLRALVEATDFERAKAESNLEAKVGELACTAKLITSQSRIDRFLAHFPETPLYRYETSCHLVVPTYEAWQRYRDLGHIYVTNPFNGWQALPAVIAYLGYLAESSDDHE</sequence>
<comment type="caution">
    <text evidence="1">The sequence shown here is derived from an EMBL/GenBank/DDBJ whole genome shotgun (WGS) entry which is preliminary data.</text>
</comment>
<dbReference type="Proteomes" id="UP001060085">
    <property type="component" value="Linkage Group LG04"/>
</dbReference>
<reference evidence="2" key="1">
    <citation type="journal article" date="2023" name="Nat. Plants">
        <title>Single-cell RNA sequencing provides a high-resolution roadmap for understanding the multicellular compartmentation of specialized metabolism.</title>
        <authorList>
            <person name="Sun S."/>
            <person name="Shen X."/>
            <person name="Li Y."/>
            <person name="Li Y."/>
            <person name="Wang S."/>
            <person name="Li R."/>
            <person name="Zhang H."/>
            <person name="Shen G."/>
            <person name="Guo B."/>
            <person name="Wei J."/>
            <person name="Xu J."/>
            <person name="St-Pierre B."/>
            <person name="Chen S."/>
            <person name="Sun C."/>
        </authorList>
    </citation>
    <scope>NUCLEOTIDE SEQUENCE [LARGE SCALE GENOMIC DNA]</scope>
</reference>
<evidence type="ECO:0000313" key="2">
    <source>
        <dbReference type="Proteomes" id="UP001060085"/>
    </source>
</evidence>
<evidence type="ECO:0000313" key="1">
    <source>
        <dbReference type="EMBL" id="KAI5668665.1"/>
    </source>
</evidence>
<keyword evidence="2" id="KW-1185">Reference proteome</keyword>
<proteinExistence type="predicted"/>
<organism evidence="1 2">
    <name type="scientific">Catharanthus roseus</name>
    <name type="common">Madagascar periwinkle</name>
    <name type="synonym">Vinca rosea</name>
    <dbReference type="NCBI Taxonomy" id="4058"/>
    <lineage>
        <taxon>Eukaryota</taxon>
        <taxon>Viridiplantae</taxon>
        <taxon>Streptophyta</taxon>
        <taxon>Embryophyta</taxon>
        <taxon>Tracheophyta</taxon>
        <taxon>Spermatophyta</taxon>
        <taxon>Magnoliopsida</taxon>
        <taxon>eudicotyledons</taxon>
        <taxon>Gunneridae</taxon>
        <taxon>Pentapetalae</taxon>
        <taxon>asterids</taxon>
        <taxon>lamiids</taxon>
        <taxon>Gentianales</taxon>
        <taxon>Apocynaceae</taxon>
        <taxon>Rauvolfioideae</taxon>
        <taxon>Vinceae</taxon>
        <taxon>Catharanthinae</taxon>
        <taxon>Catharanthus</taxon>
    </lineage>
</organism>
<accession>A0ACC0B7P5</accession>
<protein>
    <submittedName>
        <fullName evidence="1">Uncharacterized protein</fullName>
    </submittedName>
</protein>
<gene>
    <name evidence="1" type="ORF">M9H77_18518</name>
</gene>